<evidence type="ECO:0000259" key="2">
    <source>
        <dbReference type="Pfam" id="PF02719"/>
    </source>
</evidence>
<comment type="similarity">
    <text evidence="1">Belongs to the polysaccharide synthase family.</text>
</comment>
<dbReference type="InterPro" id="IPR003869">
    <property type="entry name" value="Polysac_CapD-like"/>
</dbReference>
<keyword evidence="3" id="KW-0456">Lyase</keyword>
<dbReference type="InterPro" id="IPR051203">
    <property type="entry name" value="Polysaccharide_Synthase-Rel"/>
</dbReference>
<dbReference type="PANTHER" id="PTHR43318:SF2">
    <property type="entry name" value="UDP-N-ACETYLGLUCOSAMINE 4,6-DEHYDRATASE (INVERTING)"/>
    <property type="match status" value="1"/>
</dbReference>
<evidence type="ECO:0000313" key="3">
    <source>
        <dbReference type="EMBL" id="MFC4313405.1"/>
    </source>
</evidence>
<dbReference type="Pfam" id="PF02719">
    <property type="entry name" value="Polysacc_synt_2"/>
    <property type="match status" value="1"/>
</dbReference>
<dbReference type="Gene3D" id="3.40.50.720">
    <property type="entry name" value="NAD(P)-binding Rossmann-like Domain"/>
    <property type="match status" value="1"/>
</dbReference>
<proteinExistence type="inferred from homology"/>
<evidence type="ECO:0000313" key="4">
    <source>
        <dbReference type="Proteomes" id="UP001595904"/>
    </source>
</evidence>
<protein>
    <submittedName>
        <fullName evidence="3">UDP-N-acetylglucosamine 4,6-dehydratase (Inverting)</fullName>
        <ecNumber evidence="3">4.2.1.115</ecNumber>
    </submittedName>
</protein>
<feature type="domain" description="Polysaccharide biosynthesis protein CapD-like" evidence="2">
    <location>
        <begin position="7"/>
        <end position="278"/>
    </location>
</feature>
<dbReference type="InterPro" id="IPR020025">
    <property type="entry name" value="PseB"/>
</dbReference>
<dbReference type="Proteomes" id="UP001595904">
    <property type="component" value="Unassembled WGS sequence"/>
</dbReference>
<keyword evidence="4" id="KW-1185">Reference proteome</keyword>
<dbReference type="CDD" id="cd05237">
    <property type="entry name" value="UDP_invert_4-6DH_SDR_e"/>
    <property type="match status" value="1"/>
</dbReference>
<dbReference type="RefSeq" id="WP_380603692.1">
    <property type="nucleotide sequence ID" value="NZ_JBHSDU010000015.1"/>
</dbReference>
<dbReference type="EMBL" id="JBHSDU010000015">
    <property type="protein sequence ID" value="MFC4313405.1"/>
    <property type="molecule type" value="Genomic_DNA"/>
</dbReference>
<dbReference type="GO" id="GO:0016829">
    <property type="term" value="F:lyase activity"/>
    <property type="evidence" value="ECO:0007669"/>
    <property type="project" value="UniProtKB-KW"/>
</dbReference>
<dbReference type="NCBIfam" id="TIGR03589">
    <property type="entry name" value="PseB"/>
    <property type="match status" value="1"/>
</dbReference>
<comment type="caution">
    <text evidence="3">The sequence shown here is derived from an EMBL/GenBank/DDBJ whole genome shotgun (WGS) entry which is preliminary data.</text>
</comment>
<accession>A0ABV8T244</accession>
<reference evidence="4" key="1">
    <citation type="journal article" date="2019" name="Int. J. Syst. Evol. Microbiol.">
        <title>The Global Catalogue of Microorganisms (GCM) 10K type strain sequencing project: providing services to taxonomists for standard genome sequencing and annotation.</title>
        <authorList>
            <consortium name="The Broad Institute Genomics Platform"/>
            <consortium name="The Broad Institute Genome Sequencing Center for Infectious Disease"/>
            <person name="Wu L."/>
            <person name="Ma J."/>
        </authorList>
    </citation>
    <scope>NUCLEOTIDE SEQUENCE [LARGE SCALE GENOMIC DNA]</scope>
    <source>
        <strain evidence="4">CGMCC 1.10759</strain>
    </source>
</reference>
<dbReference type="SUPFAM" id="SSF51735">
    <property type="entry name" value="NAD(P)-binding Rossmann-fold domains"/>
    <property type="match status" value="1"/>
</dbReference>
<name>A0ABV8T244_9GAMM</name>
<organism evidence="3 4">
    <name type="scientific">Steroidobacter flavus</name>
    <dbReference type="NCBI Taxonomy" id="1842136"/>
    <lineage>
        <taxon>Bacteria</taxon>
        <taxon>Pseudomonadati</taxon>
        <taxon>Pseudomonadota</taxon>
        <taxon>Gammaproteobacteria</taxon>
        <taxon>Steroidobacterales</taxon>
        <taxon>Steroidobacteraceae</taxon>
        <taxon>Steroidobacter</taxon>
    </lineage>
</organism>
<dbReference type="EC" id="4.2.1.115" evidence="3"/>
<dbReference type="InterPro" id="IPR036291">
    <property type="entry name" value="NAD(P)-bd_dom_sf"/>
</dbReference>
<dbReference type="PANTHER" id="PTHR43318">
    <property type="entry name" value="UDP-N-ACETYLGLUCOSAMINE 4,6-DEHYDRATASE"/>
    <property type="match status" value="1"/>
</dbReference>
<gene>
    <name evidence="3" type="primary">pseB</name>
    <name evidence="3" type="ORF">ACFPN2_30290</name>
</gene>
<sequence length="334" mass="37459">MLANSSILITGGTGSFGNTFVPMTLEKYNPKRLVIYSRDEMKQWEMAQRYQNDPRVRFFIGDVRDKDRLARALDGIDYVVHAAATKIVPTAEYNPFECVKTNINGAMNLIDACIDRGIKRVVALSTDKASNPINLYGATKLASDKLFVAGNPYAGAHNTRFAVVRYGNVMGSRGSVIPFFMSLANTGTLPITDPRMTRFMITLEQGVELVWHAFEDMHGGEIYVKKIPSMTILDIARAVAPEAKHQIIGIRPGEKIHEQMIGAEDAPHTFQYEGHYKILPAIHNWSSDPSRNRGGVRVPDNFSYSSESNDEWMPVEALRQWIVKNRSKYGEISK</sequence>
<evidence type="ECO:0000256" key="1">
    <source>
        <dbReference type="ARBA" id="ARBA00007430"/>
    </source>
</evidence>